<keyword evidence="2" id="KW-1185">Reference proteome</keyword>
<gene>
    <name evidence="1" type="ORF">PMEA_00005442</name>
</gene>
<comment type="caution">
    <text evidence="1">The sequence shown here is derived from an EMBL/GenBank/DDBJ whole genome shotgun (WGS) entry which is preliminary data.</text>
</comment>
<proteinExistence type="predicted"/>
<dbReference type="AlphaFoldDB" id="A0AAU9WHH8"/>
<reference evidence="1 2" key="1">
    <citation type="submission" date="2022-05" db="EMBL/GenBank/DDBJ databases">
        <authorList>
            <consortium name="Genoscope - CEA"/>
            <person name="William W."/>
        </authorList>
    </citation>
    <scope>NUCLEOTIDE SEQUENCE [LARGE SCALE GENOMIC DNA]</scope>
</reference>
<evidence type="ECO:0000313" key="2">
    <source>
        <dbReference type="Proteomes" id="UP001159428"/>
    </source>
</evidence>
<name>A0AAU9WHH8_9CNID</name>
<organism evidence="1 2">
    <name type="scientific">Pocillopora meandrina</name>
    <dbReference type="NCBI Taxonomy" id="46732"/>
    <lineage>
        <taxon>Eukaryota</taxon>
        <taxon>Metazoa</taxon>
        <taxon>Cnidaria</taxon>
        <taxon>Anthozoa</taxon>
        <taxon>Hexacorallia</taxon>
        <taxon>Scleractinia</taxon>
        <taxon>Astrocoeniina</taxon>
        <taxon>Pocilloporidae</taxon>
        <taxon>Pocillopora</taxon>
    </lineage>
</organism>
<protein>
    <recommendedName>
        <fullName evidence="3">DDE Tnp4 domain-containing protein</fullName>
    </recommendedName>
</protein>
<accession>A0AAU9WHH8</accession>
<sequence length="127" mass="14453">MRDAIPVEKRVAVSLWRLATGECYRSCGLMIGLAKPTVDDFIKFPSTRAEISRKIKVISEKSKVPNVVAAIDGSHIPIKAPKENHEDYFNWKHFYSYLVQGLLTRRDSFYQLPLGFLGVCMILECCD</sequence>
<dbReference type="Proteomes" id="UP001159428">
    <property type="component" value="Unassembled WGS sequence"/>
</dbReference>
<evidence type="ECO:0008006" key="3">
    <source>
        <dbReference type="Google" id="ProtNLM"/>
    </source>
</evidence>
<evidence type="ECO:0000313" key="1">
    <source>
        <dbReference type="EMBL" id="CAH3114417.1"/>
    </source>
</evidence>
<dbReference type="EMBL" id="CALNXJ010000014">
    <property type="protein sequence ID" value="CAH3114417.1"/>
    <property type="molecule type" value="Genomic_DNA"/>
</dbReference>